<evidence type="ECO:0000313" key="1">
    <source>
        <dbReference type="EMBL" id="CAI5761995.1"/>
    </source>
</evidence>
<evidence type="ECO:0000313" key="2">
    <source>
        <dbReference type="Proteomes" id="UP001178461"/>
    </source>
</evidence>
<sequence>MLLRSGDEGLGHCKGVSEEHLLLCSILRFRHTFPSLFQAYLHSSKDQKLAFPTKLKVRYIGMLISTHGTTPCCGTAGAQKVNILRCGLPLPVL</sequence>
<accession>A0AA35NUH1</accession>
<dbReference type="AlphaFoldDB" id="A0AA35NUH1"/>
<name>A0AA35NUH1_9SAUR</name>
<dbReference type="EMBL" id="OX395126">
    <property type="protein sequence ID" value="CAI5761995.1"/>
    <property type="molecule type" value="Genomic_DNA"/>
</dbReference>
<keyword evidence="2" id="KW-1185">Reference proteome</keyword>
<reference evidence="1" key="1">
    <citation type="submission" date="2022-12" db="EMBL/GenBank/DDBJ databases">
        <authorList>
            <person name="Alioto T."/>
            <person name="Alioto T."/>
            <person name="Gomez Garrido J."/>
        </authorList>
    </citation>
    <scope>NUCLEOTIDE SEQUENCE</scope>
</reference>
<proteinExistence type="predicted"/>
<dbReference type="Proteomes" id="UP001178461">
    <property type="component" value="Chromosome 1"/>
</dbReference>
<protein>
    <submittedName>
        <fullName evidence="1">Uncharacterized protein</fullName>
    </submittedName>
</protein>
<gene>
    <name evidence="1" type="ORF">PODLI_1B036821</name>
</gene>
<organism evidence="1 2">
    <name type="scientific">Podarcis lilfordi</name>
    <name type="common">Lilford's wall lizard</name>
    <dbReference type="NCBI Taxonomy" id="74358"/>
    <lineage>
        <taxon>Eukaryota</taxon>
        <taxon>Metazoa</taxon>
        <taxon>Chordata</taxon>
        <taxon>Craniata</taxon>
        <taxon>Vertebrata</taxon>
        <taxon>Euteleostomi</taxon>
        <taxon>Lepidosauria</taxon>
        <taxon>Squamata</taxon>
        <taxon>Bifurcata</taxon>
        <taxon>Unidentata</taxon>
        <taxon>Episquamata</taxon>
        <taxon>Laterata</taxon>
        <taxon>Lacertibaenia</taxon>
        <taxon>Lacertidae</taxon>
        <taxon>Podarcis</taxon>
    </lineage>
</organism>